<keyword evidence="3" id="KW-0132">Cell division</keyword>
<keyword evidence="2" id="KW-0812">Transmembrane</keyword>
<protein>
    <submittedName>
        <fullName evidence="3">Cell division protein FtsQ/DivIB</fullName>
    </submittedName>
</protein>
<feature type="compositionally biased region" description="Basic residues" evidence="1">
    <location>
        <begin position="9"/>
        <end position="23"/>
    </location>
</feature>
<evidence type="ECO:0000313" key="3">
    <source>
        <dbReference type="EMBL" id="MFA9477284.1"/>
    </source>
</evidence>
<organism evidence="3 4">
    <name type="scientific">Natronomicrosphaera hydrolytica</name>
    <dbReference type="NCBI Taxonomy" id="3242702"/>
    <lineage>
        <taxon>Bacteria</taxon>
        <taxon>Pseudomonadati</taxon>
        <taxon>Planctomycetota</taxon>
        <taxon>Phycisphaerae</taxon>
        <taxon>Phycisphaerales</taxon>
        <taxon>Phycisphaeraceae</taxon>
        <taxon>Natronomicrosphaera</taxon>
    </lineage>
</organism>
<dbReference type="RefSeq" id="WP_425344209.1">
    <property type="nucleotide sequence ID" value="NZ_JBGUBD010000002.1"/>
</dbReference>
<gene>
    <name evidence="3" type="ORF">ACERK3_03135</name>
</gene>
<dbReference type="EMBL" id="JBGUBD010000002">
    <property type="protein sequence ID" value="MFA9477284.1"/>
    <property type="molecule type" value="Genomic_DNA"/>
</dbReference>
<reference evidence="3 4" key="1">
    <citation type="submission" date="2024-08" db="EMBL/GenBank/DDBJ databases">
        <title>Whole-genome sequencing of halo(alkali)philic microorganisms from hypersaline lakes.</title>
        <authorList>
            <person name="Sorokin D.Y."/>
            <person name="Merkel A.Y."/>
            <person name="Messina E."/>
            <person name="Yakimov M."/>
        </authorList>
    </citation>
    <scope>NUCLEOTIDE SEQUENCE [LARGE SCALE GENOMIC DNA]</scope>
    <source>
        <strain evidence="3 4">AB-hyl4</strain>
    </source>
</reference>
<feature type="region of interest" description="Disordered" evidence="1">
    <location>
        <begin position="1"/>
        <end position="29"/>
    </location>
</feature>
<keyword evidence="4" id="KW-1185">Reference proteome</keyword>
<dbReference type="GO" id="GO:0051301">
    <property type="term" value="P:cell division"/>
    <property type="evidence" value="ECO:0007669"/>
    <property type="project" value="UniProtKB-KW"/>
</dbReference>
<proteinExistence type="predicted"/>
<evidence type="ECO:0000313" key="4">
    <source>
        <dbReference type="Proteomes" id="UP001575105"/>
    </source>
</evidence>
<feature type="transmembrane region" description="Helical" evidence="2">
    <location>
        <begin position="37"/>
        <end position="58"/>
    </location>
</feature>
<sequence>MGWFLGGTSKKKGRASTRGKSKSAKGVGPSWDPQRTIFAAKVLVGFAVLVTLVVGWRWSETWLREYVKEEHGQAVAAEDVLLGDTGRIPMLAVEQLQEFVAEHVTGDPLDGESLRVAARLLERDAWVRELRQLRRLSGGRVLVEAEYRQPMAMIEDGGVYHVVDGEGIRLPALYMTQRTDVDLPLIVGVASGPGPVGEVWPGRDVQAGLALVSMLEHEAFADQIRAYDVSGRDPRGRLRLSLWTTGGGVVRWGLPPGEEPGIETRAAEKVLRLREVDERRGAIDAGGKVVDVYGATTTIQVSQPVPSGGEPMSAYTLGR</sequence>
<comment type="caution">
    <text evidence="3">The sequence shown here is derived from an EMBL/GenBank/DDBJ whole genome shotgun (WGS) entry which is preliminary data.</text>
</comment>
<dbReference type="Proteomes" id="UP001575105">
    <property type="component" value="Unassembled WGS sequence"/>
</dbReference>
<keyword evidence="2" id="KW-0472">Membrane</keyword>
<evidence type="ECO:0000256" key="1">
    <source>
        <dbReference type="SAM" id="MobiDB-lite"/>
    </source>
</evidence>
<keyword evidence="2" id="KW-1133">Transmembrane helix</keyword>
<accession>A0ABV4U363</accession>
<keyword evidence="3" id="KW-0131">Cell cycle</keyword>
<evidence type="ECO:0000256" key="2">
    <source>
        <dbReference type="SAM" id="Phobius"/>
    </source>
</evidence>
<name>A0ABV4U363_9BACT</name>